<comment type="caution">
    <text evidence="3">The sequence shown here is derived from an EMBL/GenBank/DDBJ whole genome shotgun (WGS) entry which is preliminary data.</text>
</comment>
<dbReference type="AlphaFoldDB" id="A0A178IIP5"/>
<evidence type="ECO:0000259" key="1">
    <source>
        <dbReference type="Pfam" id="PF21307"/>
    </source>
</evidence>
<dbReference type="PANTHER" id="PTHR31084:SF0">
    <property type="entry name" value="ALPHA-L-FUCOSIDASE 2"/>
    <property type="match status" value="1"/>
</dbReference>
<dbReference type="InterPro" id="IPR008928">
    <property type="entry name" value="6-hairpin_glycosidase_sf"/>
</dbReference>
<evidence type="ECO:0000313" key="3">
    <source>
        <dbReference type="EMBL" id="OAM89628.1"/>
    </source>
</evidence>
<dbReference type="Pfam" id="PF21307">
    <property type="entry name" value="Glyco_hydro_95_C"/>
    <property type="match status" value="1"/>
</dbReference>
<reference evidence="3 4" key="1">
    <citation type="submission" date="2016-01" db="EMBL/GenBank/DDBJ databases">
        <title>High potential of lignocellulose degradation of a new Verrucomicrobia species.</title>
        <authorList>
            <person name="Wang Y."/>
            <person name="Shi Y."/>
            <person name="Qiu Z."/>
            <person name="Liu S."/>
            <person name="Yang H."/>
        </authorList>
    </citation>
    <scope>NUCLEOTIDE SEQUENCE [LARGE SCALE GENOMIC DNA]</scope>
    <source>
        <strain evidence="3 4">TSB47</strain>
    </source>
</reference>
<feature type="domain" description="Alpha fucosidase A-like C-terminal" evidence="1">
    <location>
        <begin position="671"/>
        <end position="729"/>
    </location>
</feature>
<protein>
    <recommendedName>
        <fullName evidence="5">Alpha-L-fucosidase</fullName>
    </recommendedName>
</protein>
<dbReference type="InterPro" id="IPR012341">
    <property type="entry name" value="6hp_glycosidase-like_sf"/>
</dbReference>
<accession>A0A178IIP5</accession>
<dbReference type="OrthoDB" id="9802600at2"/>
<keyword evidence="4" id="KW-1185">Reference proteome</keyword>
<dbReference type="EMBL" id="LRRQ01000085">
    <property type="protein sequence ID" value="OAM89628.1"/>
    <property type="molecule type" value="Genomic_DNA"/>
</dbReference>
<dbReference type="GO" id="GO:0004560">
    <property type="term" value="F:alpha-L-fucosidase activity"/>
    <property type="evidence" value="ECO:0007669"/>
    <property type="project" value="TreeGrafter"/>
</dbReference>
<dbReference type="PANTHER" id="PTHR31084">
    <property type="entry name" value="ALPHA-L-FUCOSIDASE 2"/>
    <property type="match status" value="1"/>
</dbReference>
<proteinExistence type="predicted"/>
<feature type="domain" description="Glycosyl hydrolase family 95 catalytic" evidence="2">
    <location>
        <begin position="331"/>
        <end position="642"/>
    </location>
</feature>
<evidence type="ECO:0000313" key="4">
    <source>
        <dbReference type="Proteomes" id="UP000078486"/>
    </source>
</evidence>
<dbReference type="GO" id="GO:0005975">
    <property type="term" value="P:carbohydrate metabolic process"/>
    <property type="evidence" value="ECO:0007669"/>
    <property type="project" value="InterPro"/>
</dbReference>
<evidence type="ECO:0000259" key="2">
    <source>
        <dbReference type="Pfam" id="PF22124"/>
    </source>
</evidence>
<dbReference type="InterPro" id="IPR049053">
    <property type="entry name" value="AFCA-like_C"/>
</dbReference>
<dbReference type="Proteomes" id="UP000078486">
    <property type="component" value="Unassembled WGS sequence"/>
</dbReference>
<dbReference type="STRING" id="1184151.AW736_12250"/>
<name>A0A178IIP5_9BACT</name>
<evidence type="ECO:0008006" key="5">
    <source>
        <dbReference type="Google" id="ProtNLM"/>
    </source>
</evidence>
<dbReference type="SUPFAM" id="SSF48208">
    <property type="entry name" value="Six-hairpin glycosidases"/>
    <property type="match status" value="1"/>
</dbReference>
<organism evidence="3 4">
    <name type="scientific">Termitidicoccus mucosus</name>
    <dbReference type="NCBI Taxonomy" id="1184151"/>
    <lineage>
        <taxon>Bacteria</taxon>
        <taxon>Pseudomonadati</taxon>
        <taxon>Verrucomicrobiota</taxon>
        <taxon>Opitutia</taxon>
        <taxon>Opitutales</taxon>
        <taxon>Opitutaceae</taxon>
        <taxon>Termitidicoccus</taxon>
    </lineage>
</organism>
<dbReference type="RefSeq" id="WP_145928808.1">
    <property type="nucleotide sequence ID" value="NZ_KV441840.1"/>
</dbReference>
<dbReference type="Gene3D" id="1.50.10.10">
    <property type="match status" value="1"/>
</dbReference>
<gene>
    <name evidence="3" type="ORF">AW736_12250</name>
</gene>
<sequence length="773" mass="84498">MTLRRIAPLLPVLLLAASVCPVCNLMGYKPTSAFDWAAFLARHDFVWQTLPDTWGESAFIGNGNLGATIFLQEDPAAAGSKQLSWEINRADLYVALSRIPVGRVALKTAGAVTGGDMRLDLWNAEARGTLRTARGEVRWRSVALREPGLILIEAEGVGGEPPPGIEWHAALVRPPRSTYKQQSYRPDELHPPAIVTATDDGGFVSEQTYLGATPAPGALAVGDNDFGAVPSAGASVAAARALRSADAGGRRVFLVALEHAADLSAARARAEAVLAASAAEPAALLAAHRAWWRAYYPLSRVELPGAPALETFYWRQIYKLGAAMRADGPICDLLGPWYRVTAWPRIWWNLNLQLTYHPLAASNRLDLAESLYRNLDRRRDQLIANALPARPERDTAAIGRTSVQDLRSFVRTDRPTGAELGNLPWMLYHYWEFYRVQMDDTILRDRLLPLLAPAVNYYLGHTQTEADGLLHLRLTHSPEFADATDANYDLALLRWGLQTLVDSHGRLHLDDKNLPRWRDALARLAPFPVDEKTGLLIGRDRPLDKAHRHFSHLMSIYPLHLLDLDDPARRALATRSINHWLTVPGDDRCGFTYTGAASLLAMLGDGDGALGQLNQFFNFSFGKSTPDTIFLTTIFPNTFYAEESRRPGGSGGLTIETPLTVVAAVNDMLLQSHGGLLRVFPAMPAARFENLRAEGAFLVSGEWRGGRAVRVEIKSLAGEPCRLRVPGWTVRNPRATAAAADGTALASEITALPNGGLEIILPKNATLTLAPAN</sequence>
<dbReference type="Pfam" id="PF22124">
    <property type="entry name" value="Glyco_hydro_95_cat"/>
    <property type="match status" value="1"/>
</dbReference>
<dbReference type="InterPro" id="IPR054363">
    <property type="entry name" value="GH95_cat"/>
</dbReference>